<keyword evidence="1" id="KW-0812">Transmembrane</keyword>
<keyword evidence="1" id="KW-1133">Transmembrane helix</keyword>
<dbReference type="Proteomes" id="UP000189370">
    <property type="component" value="Unassembled WGS sequence"/>
</dbReference>
<feature type="domain" description="DUF7981" evidence="2">
    <location>
        <begin position="12"/>
        <end position="73"/>
    </location>
</feature>
<name>A0A1S8ATA5_9EURY</name>
<keyword evidence="4" id="KW-1185">Reference proteome</keyword>
<dbReference type="EMBL" id="LWLN01000001">
    <property type="protein sequence ID" value="OLZ39945.1"/>
    <property type="molecule type" value="Genomic_DNA"/>
</dbReference>
<gene>
    <name evidence="3" type="ORF">A6E15_02645</name>
</gene>
<evidence type="ECO:0000259" key="2">
    <source>
        <dbReference type="Pfam" id="PF25938"/>
    </source>
</evidence>
<organism evidence="3 4">
    <name type="scientific">Natrinema saccharevitans</name>
    <dbReference type="NCBI Taxonomy" id="301967"/>
    <lineage>
        <taxon>Archaea</taxon>
        <taxon>Methanobacteriati</taxon>
        <taxon>Methanobacteriota</taxon>
        <taxon>Stenosarchaea group</taxon>
        <taxon>Halobacteria</taxon>
        <taxon>Halobacteriales</taxon>
        <taxon>Natrialbaceae</taxon>
        <taxon>Natrinema</taxon>
    </lineage>
</organism>
<dbReference type="RefSeq" id="WP_076143393.1">
    <property type="nucleotide sequence ID" value="NZ_LWLN01000001.1"/>
</dbReference>
<proteinExistence type="predicted"/>
<reference evidence="4" key="1">
    <citation type="submission" date="2016-04" db="EMBL/GenBank/DDBJ databases">
        <authorList>
            <person name="Chen S.-C."/>
            <person name="Lai M.-C."/>
        </authorList>
    </citation>
    <scope>NUCLEOTIDE SEQUENCE [LARGE SCALE GENOMIC DNA]</scope>
    <source>
        <strain evidence="4">AB14</strain>
    </source>
</reference>
<dbReference type="AlphaFoldDB" id="A0A1S8ATA5"/>
<dbReference type="Pfam" id="PF25938">
    <property type="entry name" value="DUF7981"/>
    <property type="match status" value="1"/>
</dbReference>
<feature type="transmembrane region" description="Helical" evidence="1">
    <location>
        <begin position="18"/>
        <end position="37"/>
    </location>
</feature>
<protein>
    <recommendedName>
        <fullName evidence="2">DUF7981 domain-containing protein</fullName>
    </recommendedName>
</protein>
<sequence length="87" mass="8736">MSGYPAGQMGIDPRTKSAVLWGLVGALSFLVLVQGYALLVAPLVSITGALALAAAVGIGAGLGAYLLEPRIAAWALDRGRGDGSRKG</sequence>
<evidence type="ECO:0000313" key="3">
    <source>
        <dbReference type="EMBL" id="OLZ39945.1"/>
    </source>
</evidence>
<evidence type="ECO:0000313" key="4">
    <source>
        <dbReference type="Proteomes" id="UP000189370"/>
    </source>
</evidence>
<keyword evidence="1" id="KW-0472">Membrane</keyword>
<dbReference type="STRING" id="301967.A6E15_02645"/>
<accession>A0A1S8ATA5</accession>
<feature type="transmembrane region" description="Helical" evidence="1">
    <location>
        <begin position="43"/>
        <end position="67"/>
    </location>
</feature>
<evidence type="ECO:0000256" key="1">
    <source>
        <dbReference type="SAM" id="Phobius"/>
    </source>
</evidence>
<dbReference type="InterPro" id="IPR058287">
    <property type="entry name" value="DUF7981"/>
</dbReference>
<comment type="caution">
    <text evidence="3">The sequence shown here is derived from an EMBL/GenBank/DDBJ whole genome shotgun (WGS) entry which is preliminary data.</text>
</comment>
<dbReference type="OrthoDB" id="307419at2157"/>